<gene>
    <name evidence="3" type="ORF">C0Z19_21015</name>
</gene>
<dbReference type="Pfam" id="PF13400">
    <property type="entry name" value="Tad"/>
    <property type="match status" value="1"/>
</dbReference>
<dbReference type="Proteomes" id="UP000235347">
    <property type="component" value="Unassembled WGS sequence"/>
</dbReference>
<feature type="domain" description="Putative Flp pilus-assembly TadG-like N-terminal" evidence="2">
    <location>
        <begin position="9"/>
        <end position="55"/>
    </location>
</feature>
<reference evidence="3 4" key="1">
    <citation type="submission" date="2018-01" db="EMBL/GenBank/DDBJ databases">
        <title>Whole genome analyses suggest that Burkholderia sensu lato contains two further novel genera in the rhizoxinica-symbiotica group Mycetohabitans gen. nov., and Trinickia gen. nov.: implications for the evolution of diazotrophy and nodulation in the Burkholderiaceae.</title>
        <authorList>
            <person name="Estrada-de los Santos P."/>
            <person name="Palmer M."/>
            <person name="Chavez-Ramirez B."/>
            <person name="Beukes C."/>
            <person name="Steenkamp E.T."/>
            <person name="Hirsch A.M."/>
            <person name="Manyaka P."/>
            <person name="Maluk M."/>
            <person name="Lafos M."/>
            <person name="Crook M."/>
            <person name="Gross E."/>
            <person name="Simon M.F."/>
            <person name="Bueno dos Reis Junior F."/>
            <person name="Poole P.S."/>
            <person name="Venter S.N."/>
            <person name="James E.K."/>
        </authorList>
    </citation>
    <scope>NUCLEOTIDE SEQUENCE [LARGE SCALE GENOMIC DNA]</scope>
    <source>
        <strain evidence="3 4">GP25-8</strain>
    </source>
</reference>
<dbReference type="InterPro" id="IPR028087">
    <property type="entry name" value="Tad_N"/>
</dbReference>
<keyword evidence="4" id="KW-1185">Reference proteome</keyword>
<protein>
    <recommendedName>
        <fullName evidence="2">Putative Flp pilus-assembly TadG-like N-terminal domain-containing protein</fullName>
    </recommendedName>
</protein>
<dbReference type="SUPFAM" id="SSF53300">
    <property type="entry name" value="vWA-like"/>
    <property type="match status" value="1"/>
</dbReference>
<dbReference type="InterPro" id="IPR036465">
    <property type="entry name" value="vWFA_dom_sf"/>
</dbReference>
<keyword evidence="1" id="KW-1133">Transmembrane helix</keyword>
<feature type="transmembrane region" description="Helical" evidence="1">
    <location>
        <begin position="12"/>
        <end position="30"/>
    </location>
</feature>
<dbReference type="RefSeq" id="WP_102611764.1">
    <property type="nucleotide sequence ID" value="NZ_CADIKD010000009.1"/>
</dbReference>
<comment type="caution">
    <text evidence="3">The sequence shown here is derived from an EMBL/GenBank/DDBJ whole genome shotgun (WGS) entry which is preliminary data.</text>
</comment>
<organism evidence="3 4">
    <name type="scientific">Trinickia soli</name>
    <dbReference type="NCBI Taxonomy" id="380675"/>
    <lineage>
        <taxon>Bacteria</taxon>
        <taxon>Pseudomonadati</taxon>
        <taxon>Pseudomonadota</taxon>
        <taxon>Betaproteobacteria</taxon>
        <taxon>Burkholderiales</taxon>
        <taxon>Burkholderiaceae</taxon>
        <taxon>Trinickia</taxon>
    </lineage>
</organism>
<evidence type="ECO:0000259" key="2">
    <source>
        <dbReference type="Pfam" id="PF13400"/>
    </source>
</evidence>
<dbReference type="Gene3D" id="3.40.50.410">
    <property type="entry name" value="von Willebrand factor, type A domain"/>
    <property type="match status" value="1"/>
</dbReference>
<evidence type="ECO:0000313" key="3">
    <source>
        <dbReference type="EMBL" id="PMS19944.1"/>
    </source>
</evidence>
<dbReference type="EMBL" id="PNYB01000020">
    <property type="protein sequence ID" value="PMS19944.1"/>
    <property type="molecule type" value="Genomic_DNA"/>
</dbReference>
<name>A0A2N7VS05_9BURK</name>
<accession>A0A2N7VS05</accession>
<proteinExistence type="predicted"/>
<dbReference type="AlphaFoldDB" id="A0A2N7VS05"/>
<keyword evidence="1" id="KW-0472">Membrane</keyword>
<sequence length="479" mass="51269">MNTLRDTRGAVTPMFSVSIVLMLMALLGGIDTVRFHLAQSRLQYSLDAAAIAAGSELRLLPAGATNAQITQWKTDALAYFTGNMPSKYLGSSFDPKTFSVALSGTPSTGQRVTMSAQLKLPLVSAGLLNLTSITIPASNQTVRATRSNLEVALVLDNTGSMSESGKITNLIAASKMLVKEMFNSTSTATNSYMGLVPFATTVNVGNSARTRAWMSSAAPSAWSGTGYGWSTWGGCTVEPRASNGDIVLQPGTPSGRKFKPYYYPYNGKVYNWGCVAHPVTFLTSNTTTLNNALTALDPPAYSTVIPEGLMWGWRMLSPKWKGAAGWGNSTLPEDPATNPYLTRVVVLLSDGGNEVISAWAPWDVADYPDAISHNGMSGVGRDDIPPYGTTDSGSVKDYMGNPTDFDNMQKDLCTAMKKDGIIIYTIRYGATDTHDPNAAKIMTDCASSPQNAFFSPDPTQLQNIFSTISGSLSELRLVK</sequence>
<evidence type="ECO:0000256" key="1">
    <source>
        <dbReference type="SAM" id="Phobius"/>
    </source>
</evidence>
<keyword evidence="1" id="KW-0812">Transmembrane</keyword>
<evidence type="ECO:0000313" key="4">
    <source>
        <dbReference type="Proteomes" id="UP000235347"/>
    </source>
</evidence>